<dbReference type="InterPro" id="IPR003370">
    <property type="entry name" value="Chromate_transpt"/>
</dbReference>
<protein>
    <submittedName>
        <fullName evidence="8">Chromate transporter</fullName>
    </submittedName>
</protein>
<keyword evidence="6 7" id="KW-0472">Membrane</keyword>
<evidence type="ECO:0000256" key="6">
    <source>
        <dbReference type="ARBA" id="ARBA00023136"/>
    </source>
</evidence>
<evidence type="ECO:0000256" key="5">
    <source>
        <dbReference type="ARBA" id="ARBA00022989"/>
    </source>
</evidence>
<reference evidence="8 9" key="1">
    <citation type="submission" date="2013-12" db="EMBL/GenBank/DDBJ databases">
        <title>Comparative genomics of Petrotoga isolates.</title>
        <authorList>
            <person name="Nesbo C.L."/>
            <person name="Charchuk R."/>
            <person name="Chow K."/>
        </authorList>
    </citation>
    <scope>NUCLEOTIDE SEQUENCE [LARGE SCALE GENOMIC DNA]</scope>
    <source>
        <strain evidence="8 9">DSM 13574</strain>
    </source>
</reference>
<dbReference type="AlphaFoldDB" id="A0A2K1P0S9"/>
<evidence type="ECO:0000256" key="2">
    <source>
        <dbReference type="ARBA" id="ARBA00005262"/>
    </source>
</evidence>
<feature type="transmembrane region" description="Helical" evidence="7">
    <location>
        <begin position="111"/>
        <end position="131"/>
    </location>
</feature>
<dbReference type="Proteomes" id="UP000236434">
    <property type="component" value="Unassembled WGS sequence"/>
</dbReference>
<sequence length="189" mass="20963">MKDLWNLFITFARIGSLTFGGGYAMLPMIQEEVVKKHNWATDEEVIDYYAIGQSTPGIIAINTATFIGYKLKGVIGGIFATLGMVFPSIVIITIIAIFFEQFQDLKIVQHAFGGIRVVVVALILNAIINMWKKSIKDYIGIIIFSVSFLVVAFLKLSPVAVVITSFVVGLIIQQNRIETPRKGFKDDSK</sequence>
<comment type="caution">
    <text evidence="8">The sequence shown here is derived from an EMBL/GenBank/DDBJ whole genome shotgun (WGS) entry which is preliminary data.</text>
</comment>
<feature type="transmembrane region" description="Helical" evidence="7">
    <location>
        <begin position="74"/>
        <end position="99"/>
    </location>
</feature>
<accession>A0A2K1P0S9</accession>
<proteinExistence type="inferred from homology"/>
<dbReference type="GO" id="GO:0015109">
    <property type="term" value="F:chromate transmembrane transporter activity"/>
    <property type="evidence" value="ECO:0007669"/>
    <property type="project" value="InterPro"/>
</dbReference>
<dbReference type="InterPro" id="IPR052518">
    <property type="entry name" value="CHR_Transporter"/>
</dbReference>
<comment type="subcellular location">
    <subcellularLocation>
        <location evidence="1">Cell membrane</location>
        <topology evidence="1">Multi-pass membrane protein</topology>
    </subcellularLocation>
</comment>
<keyword evidence="3" id="KW-1003">Cell membrane</keyword>
<dbReference type="PANTHER" id="PTHR43663">
    <property type="entry name" value="CHROMATE TRANSPORT PROTEIN-RELATED"/>
    <property type="match status" value="1"/>
</dbReference>
<evidence type="ECO:0000313" key="9">
    <source>
        <dbReference type="Proteomes" id="UP000236434"/>
    </source>
</evidence>
<evidence type="ECO:0000256" key="7">
    <source>
        <dbReference type="SAM" id="Phobius"/>
    </source>
</evidence>
<dbReference type="RefSeq" id="WP_103066849.1">
    <property type="nucleotide sequence ID" value="NZ_AZRL01000012.1"/>
</dbReference>
<dbReference type="PANTHER" id="PTHR43663:SF1">
    <property type="entry name" value="CHROMATE TRANSPORTER"/>
    <property type="match status" value="1"/>
</dbReference>
<evidence type="ECO:0000256" key="4">
    <source>
        <dbReference type="ARBA" id="ARBA00022692"/>
    </source>
</evidence>
<keyword evidence="4 7" id="KW-0812">Transmembrane</keyword>
<gene>
    <name evidence="8" type="ORF">X929_04610</name>
</gene>
<dbReference type="OrthoDB" id="9788907at2"/>
<evidence type="ECO:0000256" key="3">
    <source>
        <dbReference type="ARBA" id="ARBA00022475"/>
    </source>
</evidence>
<organism evidence="8 9">
    <name type="scientific">Petrotoga olearia DSM 13574</name>
    <dbReference type="NCBI Taxonomy" id="1122955"/>
    <lineage>
        <taxon>Bacteria</taxon>
        <taxon>Thermotogati</taxon>
        <taxon>Thermotogota</taxon>
        <taxon>Thermotogae</taxon>
        <taxon>Petrotogales</taxon>
        <taxon>Petrotogaceae</taxon>
        <taxon>Petrotoga</taxon>
    </lineage>
</organism>
<dbReference type="GO" id="GO:0005886">
    <property type="term" value="C:plasma membrane"/>
    <property type="evidence" value="ECO:0007669"/>
    <property type="project" value="UniProtKB-SubCell"/>
</dbReference>
<evidence type="ECO:0000256" key="1">
    <source>
        <dbReference type="ARBA" id="ARBA00004651"/>
    </source>
</evidence>
<feature type="transmembrane region" description="Helical" evidence="7">
    <location>
        <begin position="7"/>
        <end position="26"/>
    </location>
</feature>
<feature type="transmembrane region" description="Helical" evidence="7">
    <location>
        <begin position="138"/>
        <end position="171"/>
    </location>
</feature>
<evidence type="ECO:0000313" key="8">
    <source>
        <dbReference type="EMBL" id="PNR96384.1"/>
    </source>
</evidence>
<keyword evidence="5 7" id="KW-1133">Transmembrane helix</keyword>
<comment type="similarity">
    <text evidence="2">Belongs to the chromate ion transporter (CHR) (TC 2.A.51) family.</text>
</comment>
<name>A0A2K1P0S9_9BACT</name>
<dbReference type="Pfam" id="PF02417">
    <property type="entry name" value="Chromate_transp"/>
    <property type="match status" value="1"/>
</dbReference>
<dbReference type="EMBL" id="AZRL01000012">
    <property type="protein sequence ID" value="PNR96384.1"/>
    <property type="molecule type" value="Genomic_DNA"/>
</dbReference>